<dbReference type="SMART" id="SM00100">
    <property type="entry name" value="cNMP"/>
    <property type="match status" value="1"/>
</dbReference>
<dbReference type="InterPro" id="IPR036390">
    <property type="entry name" value="WH_DNA-bd_sf"/>
</dbReference>
<gene>
    <name evidence="6" type="ORF">DesU5LDRAFT_1102</name>
</gene>
<organism evidence="6">
    <name type="scientific">Desulfovibrio sp. U5L</name>
    <dbReference type="NCBI Taxonomy" id="596152"/>
    <lineage>
        <taxon>Bacteria</taxon>
        <taxon>Pseudomonadati</taxon>
        <taxon>Thermodesulfobacteriota</taxon>
        <taxon>Desulfovibrionia</taxon>
        <taxon>Desulfovibrionales</taxon>
        <taxon>Desulfovibrionaceae</taxon>
        <taxon>Desulfovibrio</taxon>
    </lineage>
</organism>
<feature type="domain" description="HTH crp-type" evidence="5">
    <location>
        <begin position="149"/>
        <end position="221"/>
    </location>
</feature>
<reference evidence="6" key="1">
    <citation type="submission" date="2011-11" db="EMBL/GenBank/DDBJ databases">
        <title>Improved High-Quality Draft sequence of Desulfovibrio sp. U5L.</title>
        <authorList>
            <consortium name="US DOE Joint Genome Institute"/>
            <person name="Lucas S."/>
            <person name="Han J."/>
            <person name="Lapidus A."/>
            <person name="Cheng J.-F."/>
            <person name="Goodwin L."/>
            <person name="Pitluck S."/>
            <person name="Peters L."/>
            <person name="Ovchinnikova G."/>
            <person name="Held B."/>
            <person name="Detter J.C."/>
            <person name="Han C."/>
            <person name="Tapia R."/>
            <person name="Land M."/>
            <person name="Hauser L."/>
            <person name="Kyrpides N."/>
            <person name="Ivanova N."/>
            <person name="Pagani I."/>
            <person name="Gabster J."/>
            <person name="Walker C."/>
            <person name="Stolyar S."/>
            <person name="Stahl D."/>
            <person name="Arkin A."/>
            <person name="Dehal P."/>
            <person name="Hazen T."/>
            <person name="Woyke T."/>
        </authorList>
    </citation>
    <scope>NUCLEOTIDE SEQUENCE [LARGE SCALE GENOMIC DNA]</scope>
    <source>
        <strain evidence="6">U5L</strain>
    </source>
</reference>
<evidence type="ECO:0000256" key="3">
    <source>
        <dbReference type="ARBA" id="ARBA00023163"/>
    </source>
</evidence>
<dbReference type="GO" id="GO:0003700">
    <property type="term" value="F:DNA-binding transcription factor activity"/>
    <property type="evidence" value="ECO:0007669"/>
    <property type="project" value="TreeGrafter"/>
</dbReference>
<dbReference type="STRING" id="596152.DesU5LDRAFT_1102"/>
<dbReference type="InterPro" id="IPR014710">
    <property type="entry name" value="RmlC-like_jellyroll"/>
</dbReference>
<evidence type="ECO:0000259" key="5">
    <source>
        <dbReference type="PROSITE" id="PS51063"/>
    </source>
</evidence>
<dbReference type="GO" id="GO:0003677">
    <property type="term" value="F:DNA binding"/>
    <property type="evidence" value="ECO:0007669"/>
    <property type="project" value="UniProtKB-KW"/>
</dbReference>
<dbReference type="Gene3D" id="1.10.10.10">
    <property type="entry name" value="Winged helix-like DNA-binding domain superfamily/Winged helix DNA-binding domain"/>
    <property type="match status" value="1"/>
</dbReference>
<accession>I2PZ46</accession>
<feature type="domain" description="Cyclic nucleotide-binding" evidence="4">
    <location>
        <begin position="15"/>
        <end position="96"/>
    </location>
</feature>
<dbReference type="Gene3D" id="2.60.120.10">
    <property type="entry name" value="Jelly Rolls"/>
    <property type="match status" value="1"/>
</dbReference>
<evidence type="ECO:0000256" key="2">
    <source>
        <dbReference type="ARBA" id="ARBA00023125"/>
    </source>
</evidence>
<evidence type="ECO:0000313" key="6">
    <source>
        <dbReference type="EMBL" id="EIG52802.1"/>
    </source>
</evidence>
<name>I2PZ46_9BACT</name>
<dbReference type="PANTHER" id="PTHR24567:SF74">
    <property type="entry name" value="HTH-TYPE TRANSCRIPTIONAL REGULATOR ARCR"/>
    <property type="match status" value="1"/>
</dbReference>
<dbReference type="PANTHER" id="PTHR24567">
    <property type="entry name" value="CRP FAMILY TRANSCRIPTIONAL REGULATORY PROTEIN"/>
    <property type="match status" value="1"/>
</dbReference>
<dbReference type="SMART" id="SM00419">
    <property type="entry name" value="HTH_CRP"/>
    <property type="match status" value="1"/>
</dbReference>
<dbReference type="Pfam" id="PF13545">
    <property type="entry name" value="HTH_Crp_2"/>
    <property type="match status" value="1"/>
</dbReference>
<dbReference type="InterPro" id="IPR050397">
    <property type="entry name" value="Env_Response_Regulators"/>
</dbReference>
<proteinExistence type="predicted"/>
<dbReference type="InterPro" id="IPR000595">
    <property type="entry name" value="cNMP-bd_dom"/>
</dbReference>
<dbReference type="InterPro" id="IPR012318">
    <property type="entry name" value="HTH_CRP"/>
</dbReference>
<dbReference type="PRINTS" id="PR00034">
    <property type="entry name" value="HTHCRP"/>
</dbReference>
<dbReference type="AlphaFoldDB" id="I2PZ46"/>
<dbReference type="EMBL" id="JH600068">
    <property type="protein sequence ID" value="EIG52802.1"/>
    <property type="molecule type" value="Genomic_DNA"/>
</dbReference>
<dbReference type="Pfam" id="PF00027">
    <property type="entry name" value="cNMP_binding"/>
    <property type="match status" value="1"/>
</dbReference>
<dbReference type="InterPro" id="IPR018490">
    <property type="entry name" value="cNMP-bd_dom_sf"/>
</dbReference>
<dbReference type="GO" id="GO:0005829">
    <property type="term" value="C:cytosol"/>
    <property type="evidence" value="ECO:0007669"/>
    <property type="project" value="TreeGrafter"/>
</dbReference>
<dbReference type="SUPFAM" id="SSF51206">
    <property type="entry name" value="cAMP-binding domain-like"/>
    <property type="match status" value="1"/>
</dbReference>
<keyword evidence="2" id="KW-0238">DNA-binding</keyword>
<protein>
    <submittedName>
        <fullName evidence="6">cAMP-binding protein</fullName>
    </submittedName>
</protein>
<evidence type="ECO:0000259" key="4">
    <source>
        <dbReference type="PROSITE" id="PS50042"/>
    </source>
</evidence>
<dbReference type="SUPFAM" id="SSF46785">
    <property type="entry name" value="Winged helix' DNA-binding domain"/>
    <property type="match status" value="1"/>
</dbReference>
<dbReference type="PROSITE" id="PS50042">
    <property type="entry name" value="CNMP_BINDING_3"/>
    <property type="match status" value="1"/>
</dbReference>
<dbReference type="OrthoDB" id="9815457at2"/>
<keyword evidence="1" id="KW-0805">Transcription regulation</keyword>
<dbReference type="eggNOG" id="COG0664">
    <property type="taxonomic scope" value="Bacteria"/>
</dbReference>
<dbReference type="InterPro" id="IPR036388">
    <property type="entry name" value="WH-like_DNA-bd_sf"/>
</dbReference>
<dbReference type="HOGENOM" id="CLU_075053_4_0_7"/>
<sequence>MDLTARMVLLRSLPFFGGLPEARLTRLAAGAAVSSHAPGALIAGRDQEGDAFYVVASGRARIFRMDREGREQTLYVLGPGEPFCLCSLVDAGEPPALAAALEPARVLAFPARALAEAAREDPEVLFDLLKLLCRRLKEAMAMIESLALRDLPGRVAAFLLHQAAALPGDGADQQVRLAVSQRELAKIVGATPEALSRVLRRLSEAGLLTVKGRDVTLRDRAGLAREAGLAPEGM</sequence>
<keyword evidence="3" id="KW-0804">Transcription</keyword>
<dbReference type="CDD" id="cd00038">
    <property type="entry name" value="CAP_ED"/>
    <property type="match status" value="1"/>
</dbReference>
<evidence type="ECO:0000256" key="1">
    <source>
        <dbReference type="ARBA" id="ARBA00023015"/>
    </source>
</evidence>
<dbReference type="PROSITE" id="PS51063">
    <property type="entry name" value="HTH_CRP_2"/>
    <property type="match status" value="1"/>
</dbReference>